<evidence type="ECO:0000256" key="1">
    <source>
        <dbReference type="ARBA" id="ARBA00004123"/>
    </source>
</evidence>
<feature type="region of interest" description="Disordered" evidence="6">
    <location>
        <begin position="90"/>
        <end position="186"/>
    </location>
</feature>
<dbReference type="GO" id="GO:0003677">
    <property type="term" value="F:DNA binding"/>
    <property type="evidence" value="ECO:0007669"/>
    <property type="project" value="InterPro"/>
</dbReference>
<organism evidence="8 9">
    <name type="scientific">Lactarius akahatsu</name>
    <dbReference type="NCBI Taxonomy" id="416441"/>
    <lineage>
        <taxon>Eukaryota</taxon>
        <taxon>Fungi</taxon>
        <taxon>Dikarya</taxon>
        <taxon>Basidiomycota</taxon>
        <taxon>Agaricomycotina</taxon>
        <taxon>Agaricomycetes</taxon>
        <taxon>Russulales</taxon>
        <taxon>Russulaceae</taxon>
        <taxon>Lactarius</taxon>
    </lineage>
</organism>
<keyword evidence="2" id="KW-0479">Metal-binding</keyword>
<evidence type="ECO:0000313" key="9">
    <source>
        <dbReference type="Proteomes" id="UP001201163"/>
    </source>
</evidence>
<dbReference type="SMART" id="SM00066">
    <property type="entry name" value="GAL4"/>
    <property type="match status" value="1"/>
</dbReference>
<evidence type="ECO:0000256" key="4">
    <source>
        <dbReference type="ARBA" id="ARBA00023163"/>
    </source>
</evidence>
<feature type="region of interest" description="Disordered" evidence="6">
    <location>
        <begin position="1"/>
        <end position="32"/>
    </location>
</feature>
<protein>
    <recommendedName>
        <fullName evidence="7">Zn(2)-C6 fungal-type domain-containing protein</fullName>
    </recommendedName>
</protein>
<dbReference type="PANTHER" id="PTHR47338">
    <property type="entry name" value="ZN(II)2CYS6 TRANSCRIPTION FACTOR (EUROFUNG)-RELATED"/>
    <property type="match status" value="1"/>
</dbReference>
<comment type="caution">
    <text evidence="8">The sequence shown here is derived from an EMBL/GenBank/DDBJ whole genome shotgun (WGS) entry which is preliminary data.</text>
</comment>
<name>A0AAD4LUY1_9AGAM</name>
<dbReference type="GO" id="GO:0005634">
    <property type="term" value="C:nucleus"/>
    <property type="evidence" value="ECO:0007669"/>
    <property type="project" value="UniProtKB-SubCell"/>
</dbReference>
<sequence>MNRLPLDHFPSDSSPASPFSSSTQPTMPPASQTLFRISDEPDPFKISFLKGPKRKRLAKACDACHKSKRRCDGTAPCSNCYFAAKDCTYTDSSGRPVPAPLASKTDKPSRAGPSQSRRRSQKDSYLEPPVPISTNNPSSPHGQSLTSLQTPSDTRDDYAETSKRPRVDSISSFPAPESQVPAPRSSIAASRFEVPVVRELVNLFFAHCHPHRLIIHQPTFMADVSLGRIPSYLLYALCALAAPYSRHPVVRTDNARTTGQAYCKAAEEQIFDTHGRLSVDRNLVTAQALCLLESHQSLLSWPWPSPSTHHQLALSILNEDLRVQDEHPSGLTPAPTTSFVLDAIGRECSRRVFWYIKLMHLTAFAYYQIPTPPIALDLKNLRLPVDEASFEFGAHNSQSEYLHLPAPRTQYASEYGHLLRIASVHARLEASLNTADSATIVRPGTQDAAKAVVEETEKEISAWESSLADHVRFSEEGAALHLAMFETSSNAGAWCYFMMHTVYAWCVLTLSEAKACGLGNVTNGSFDWARDRLVLIGTKLGSRAKNSVLLVAILLALKRFGTSDHPQVVAWTREYTEACGMEFPTKRRPMPIAEALASTKPTNRPIHPLPLPPSLVPTTSVDRLEDRSDAPNAGSYFSSLRSSYDKLRITHPEPAHSPVPGSSAPSLPSLKSCGLLESWTHRPQTLSQQLPDAAGMSESPPSPTPPWMALRIATTDPKDSTVGPSETNASPSTSSRGTKSTMPVGLDWLAHEQ</sequence>
<dbReference type="CDD" id="cd00067">
    <property type="entry name" value="GAL4"/>
    <property type="match status" value="1"/>
</dbReference>
<dbReference type="Pfam" id="PF04082">
    <property type="entry name" value="Fungal_trans"/>
    <property type="match status" value="1"/>
</dbReference>
<dbReference type="InterPro" id="IPR001138">
    <property type="entry name" value="Zn2Cys6_DnaBD"/>
</dbReference>
<keyword evidence="9" id="KW-1185">Reference proteome</keyword>
<feature type="compositionally biased region" description="Basic and acidic residues" evidence="6">
    <location>
        <begin position="153"/>
        <end position="167"/>
    </location>
</feature>
<keyword evidence="3" id="KW-0805">Transcription regulation</keyword>
<comment type="subcellular location">
    <subcellularLocation>
        <location evidence="1">Nucleus</location>
    </subcellularLocation>
</comment>
<dbReference type="CDD" id="cd12148">
    <property type="entry name" value="fungal_TF_MHR"/>
    <property type="match status" value="1"/>
</dbReference>
<dbReference type="Gene3D" id="4.10.240.10">
    <property type="entry name" value="Zn(2)-C6 fungal-type DNA-binding domain"/>
    <property type="match status" value="1"/>
</dbReference>
<feature type="region of interest" description="Disordered" evidence="6">
    <location>
        <begin position="650"/>
        <end position="669"/>
    </location>
</feature>
<gene>
    <name evidence="8" type="ORF">EDB92DRAFT_1831142</name>
</gene>
<dbReference type="GO" id="GO:0000981">
    <property type="term" value="F:DNA-binding transcription factor activity, RNA polymerase II-specific"/>
    <property type="evidence" value="ECO:0007669"/>
    <property type="project" value="InterPro"/>
</dbReference>
<accession>A0AAD4LUY1</accession>
<dbReference type="PANTHER" id="PTHR47338:SF5">
    <property type="entry name" value="ZN(II)2CYS6 TRANSCRIPTION FACTOR (EUROFUNG)"/>
    <property type="match status" value="1"/>
</dbReference>
<evidence type="ECO:0000256" key="6">
    <source>
        <dbReference type="SAM" id="MobiDB-lite"/>
    </source>
</evidence>
<dbReference type="PROSITE" id="PS50048">
    <property type="entry name" value="ZN2_CY6_FUNGAL_2"/>
    <property type="match status" value="1"/>
</dbReference>
<dbReference type="GO" id="GO:0006351">
    <property type="term" value="P:DNA-templated transcription"/>
    <property type="evidence" value="ECO:0007669"/>
    <property type="project" value="InterPro"/>
</dbReference>
<dbReference type="AlphaFoldDB" id="A0AAD4LUY1"/>
<dbReference type="EMBL" id="JAKELL010000002">
    <property type="protein sequence ID" value="KAH9000415.1"/>
    <property type="molecule type" value="Genomic_DNA"/>
</dbReference>
<dbReference type="Pfam" id="PF00172">
    <property type="entry name" value="Zn_clus"/>
    <property type="match status" value="1"/>
</dbReference>
<reference evidence="8" key="1">
    <citation type="submission" date="2022-01" db="EMBL/GenBank/DDBJ databases">
        <title>Comparative genomics reveals a dynamic genome evolution in the ectomycorrhizal milk-cap (Lactarius) mushrooms.</title>
        <authorList>
            <consortium name="DOE Joint Genome Institute"/>
            <person name="Lebreton A."/>
            <person name="Tang N."/>
            <person name="Kuo A."/>
            <person name="LaButti K."/>
            <person name="Drula E."/>
            <person name="Barry K."/>
            <person name="Clum A."/>
            <person name="Lipzen A."/>
            <person name="Mousain D."/>
            <person name="Ng V."/>
            <person name="Wang R."/>
            <person name="Wang X."/>
            <person name="Dai Y."/>
            <person name="Henrissat B."/>
            <person name="Grigoriev I.V."/>
            <person name="Guerin-Laguette A."/>
            <person name="Yu F."/>
            <person name="Martin F.M."/>
        </authorList>
    </citation>
    <scope>NUCLEOTIDE SEQUENCE</scope>
    <source>
        <strain evidence="8">QP</strain>
    </source>
</reference>
<dbReference type="SUPFAM" id="SSF57701">
    <property type="entry name" value="Zn2/Cys6 DNA-binding domain"/>
    <property type="match status" value="1"/>
</dbReference>
<dbReference type="InterPro" id="IPR007219">
    <property type="entry name" value="XnlR_reg_dom"/>
</dbReference>
<feature type="region of interest" description="Disordered" evidence="6">
    <location>
        <begin position="691"/>
        <end position="753"/>
    </location>
</feature>
<dbReference type="PROSITE" id="PS00463">
    <property type="entry name" value="ZN2_CY6_FUNGAL_1"/>
    <property type="match status" value="1"/>
</dbReference>
<dbReference type="InterPro" id="IPR036864">
    <property type="entry name" value="Zn2-C6_fun-type_DNA-bd_sf"/>
</dbReference>
<proteinExistence type="predicted"/>
<evidence type="ECO:0000259" key="7">
    <source>
        <dbReference type="PROSITE" id="PS50048"/>
    </source>
</evidence>
<dbReference type="GO" id="GO:0008270">
    <property type="term" value="F:zinc ion binding"/>
    <property type="evidence" value="ECO:0007669"/>
    <property type="project" value="InterPro"/>
</dbReference>
<feature type="compositionally biased region" description="Polar residues" evidence="6">
    <location>
        <begin position="132"/>
        <end position="152"/>
    </location>
</feature>
<feature type="domain" description="Zn(2)-C6 fungal-type" evidence="7">
    <location>
        <begin position="60"/>
        <end position="89"/>
    </location>
</feature>
<dbReference type="InterPro" id="IPR050815">
    <property type="entry name" value="TF_fung"/>
</dbReference>
<feature type="compositionally biased region" description="Low complexity" evidence="6">
    <location>
        <begin position="11"/>
        <end position="22"/>
    </location>
</feature>
<feature type="compositionally biased region" description="Polar residues" evidence="6">
    <location>
        <begin position="722"/>
        <end position="741"/>
    </location>
</feature>
<evidence type="ECO:0000313" key="8">
    <source>
        <dbReference type="EMBL" id="KAH9000415.1"/>
    </source>
</evidence>
<evidence type="ECO:0000256" key="2">
    <source>
        <dbReference type="ARBA" id="ARBA00022723"/>
    </source>
</evidence>
<keyword evidence="5" id="KW-0539">Nucleus</keyword>
<feature type="compositionally biased region" description="Polar residues" evidence="6">
    <location>
        <begin position="23"/>
        <end position="32"/>
    </location>
</feature>
<keyword evidence="4" id="KW-0804">Transcription</keyword>
<feature type="compositionally biased region" description="Basic and acidic residues" evidence="6">
    <location>
        <begin position="1"/>
        <end position="10"/>
    </location>
</feature>
<evidence type="ECO:0000256" key="3">
    <source>
        <dbReference type="ARBA" id="ARBA00023015"/>
    </source>
</evidence>
<evidence type="ECO:0000256" key="5">
    <source>
        <dbReference type="ARBA" id="ARBA00023242"/>
    </source>
</evidence>
<dbReference type="Proteomes" id="UP001201163">
    <property type="component" value="Unassembled WGS sequence"/>
</dbReference>